<organism evidence="1">
    <name type="scientific">Culex pipiens</name>
    <name type="common">House mosquito</name>
    <dbReference type="NCBI Taxonomy" id="7175"/>
    <lineage>
        <taxon>Eukaryota</taxon>
        <taxon>Metazoa</taxon>
        <taxon>Ecdysozoa</taxon>
        <taxon>Arthropoda</taxon>
        <taxon>Hexapoda</taxon>
        <taxon>Insecta</taxon>
        <taxon>Pterygota</taxon>
        <taxon>Neoptera</taxon>
        <taxon>Endopterygota</taxon>
        <taxon>Diptera</taxon>
        <taxon>Nematocera</taxon>
        <taxon>Culicoidea</taxon>
        <taxon>Culicidae</taxon>
        <taxon>Culicinae</taxon>
        <taxon>Culicini</taxon>
        <taxon>Culex</taxon>
        <taxon>Culex</taxon>
    </lineage>
</organism>
<reference evidence="1" key="1">
    <citation type="submission" date="2021-05" db="EMBL/GenBank/DDBJ databases">
        <authorList>
            <person name="Alioto T."/>
            <person name="Alioto T."/>
            <person name="Gomez Garrido J."/>
        </authorList>
    </citation>
    <scope>NUCLEOTIDE SEQUENCE</scope>
</reference>
<evidence type="ECO:0000313" key="1">
    <source>
        <dbReference type="EMBL" id="CAG6480899.1"/>
    </source>
</evidence>
<sequence length="113" mass="11999">MSAKADANAATASGGLRGWFGGLSFLVRNRSPRPTSGFRAPPEPVPGASALLLPLLLPFSTLSTLSSDIFDCSRPTNHRHSHLCGNTTTTTHAHTFSDGPVCQNLDLVDDHLF</sequence>
<accession>A0A8D8FSK5</accession>
<dbReference type="AlphaFoldDB" id="A0A8D8FSK5"/>
<name>A0A8D8FSK5_CULPI</name>
<protein>
    <submittedName>
        <fullName evidence="1">(northern house mosquito) hypothetical protein</fullName>
    </submittedName>
</protein>
<dbReference type="EMBL" id="HBUE01089486">
    <property type="protein sequence ID" value="CAG6480899.1"/>
    <property type="molecule type" value="Transcribed_RNA"/>
</dbReference>
<proteinExistence type="predicted"/>